<evidence type="ECO:0000256" key="17">
    <source>
        <dbReference type="ARBA" id="ARBA00022840"/>
    </source>
</evidence>
<dbReference type="GO" id="GO:0046656">
    <property type="term" value="P:folic acid biosynthetic process"/>
    <property type="evidence" value="ECO:0007669"/>
    <property type="project" value="UniProtKB-KW"/>
</dbReference>
<dbReference type="FunFam" id="3.20.20.20:FF:000006">
    <property type="entry name" value="Dihydropteroate synthase"/>
    <property type="match status" value="1"/>
</dbReference>
<dbReference type="GO" id="GO:0004156">
    <property type="term" value="F:dihydropteroate synthase activity"/>
    <property type="evidence" value="ECO:0007669"/>
    <property type="project" value="UniProtKB-EC"/>
</dbReference>
<keyword evidence="18" id="KW-0460">Magnesium</keyword>
<evidence type="ECO:0000256" key="10">
    <source>
        <dbReference type="ARBA" id="ARBA00012458"/>
    </source>
</evidence>
<reference evidence="27" key="1">
    <citation type="journal article" date="2019" name="G3 (Bethesda)">
        <title>Genome Assemblies of Two Rare Opportunistic Yeast Pathogens: Diutina rugosa (syn. Candida rugosa) and Trichomonascus ciferrii (syn. Candida ciferrii).</title>
        <authorList>
            <person name="Mixao V."/>
            <person name="Saus E."/>
            <person name="Hansen A.P."/>
            <person name="Lass-Florl C."/>
            <person name="Gabaldon T."/>
        </authorList>
    </citation>
    <scope>NUCLEOTIDE SEQUENCE</scope>
    <source>
        <strain evidence="27">CBS 4856</strain>
    </source>
</reference>
<comment type="pathway">
    <text evidence="5">Cofactor biosynthesis; tetrahydrofolate biosynthesis; 7,8-dihydrofolate from 2-amino-4-hydroxy-6-hydroxymethyl-7,8-dihydropteridine diphosphate and 4-aminobenzoate: step 1/2.</text>
</comment>
<evidence type="ECO:0000256" key="20">
    <source>
        <dbReference type="ARBA" id="ARBA00023268"/>
    </source>
</evidence>
<dbReference type="CDD" id="cd00739">
    <property type="entry name" value="DHPS"/>
    <property type="match status" value="1"/>
</dbReference>
<keyword evidence="16" id="KW-0418">Kinase</keyword>
<evidence type="ECO:0000256" key="9">
    <source>
        <dbReference type="ARBA" id="ARBA00009951"/>
    </source>
</evidence>
<dbReference type="GO" id="GO:0005740">
    <property type="term" value="C:mitochondrial envelope"/>
    <property type="evidence" value="ECO:0007669"/>
    <property type="project" value="TreeGrafter"/>
</dbReference>
<dbReference type="UniPathway" id="UPA00077">
    <property type="reaction ID" value="UER00155"/>
</dbReference>
<evidence type="ECO:0000256" key="4">
    <source>
        <dbReference type="ARBA" id="ARBA00001946"/>
    </source>
</evidence>
<evidence type="ECO:0000256" key="13">
    <source>
        <dbReference type="ARBA" id="ARBA00022679"/>
    </source>
</evidence>
<evidence type="ECO:0000256" key="8">
    <source>
        <dbReference type="ARBA" id="ARBA00009640"/>
    </source>
</evidence>
<dbReference type="Proteomes" id="UP000761534">
    <property type="component" value="Unassembled WGS sequence"/>
</dbReference>
<dbReference type="NCBIfam" id="TIGR01498">
    <property type="entry name" value="folK"/>
    <property type="match status" value="1"/>
</dbReference>
<dbReference type="EC" id="2.5.1.15" evidence="10"/>
<evidence type="ECO:0000256" key="22">
    <source>
        <dbReference type="ARBA" id="ARBA00061548"/>
    </source>
</evidence>
<dbReference type="InterPro" id="IPR043133">
    <property type="entry name" value="GTP-CH-I_C/QueF"/>
</dbReference>
<dbReference type="SUPFAM" id="SSF55083">
    <property type="entry name" value="6-hydroxymethyl-7,8-dihydropterin pyrophosphokinase, HPPK"/>
    <property type="match status" value="1"/>
</dbReference>
<evidence type="ECO:0000256" key="11">
    <source>
        <dbReference type="ARBA" id="ARBA00013043"/>
    </source>
</evidence>
<dbReference type="OrthoDB" id="615426at2759"/>
<dbReference type="GO" id="GO:0046872">
    <property type="term" value="F:metal ion binding"/>
    <property type="evidence" value="ECO:0007669"/>
    <property type="project" value="UniProtKB-KW"/>
</dbReference>
<dbReference type="InterPro" id="IPR006157">
    <property type="entry name" value="FolB_dom"/>
</dbReference>
<feature type="domain" description="Pterin-binding" evidence="26">
    <location>
        <begin position="503"/>
        <end position="776"/>
    </location>
</feature>
<feature type="compositionally biased region" description="Low complexity" evidence="25">
    <location>
        <begin position="278"/>
        <end position="287"/>
    </location>
</feature>
<sequence length="785" mass="86642">MPKKEQDIVFVRELFVKALTGVDAWHRPQPQPVSISIWLPTNVSRAGETDHLVYSLNYDVISRKVTRLVETSKFRTLEDIAEKVAHEVLKDSNPGQFGRFQVRKPRALLRAGSVDIDITRKKDEGGHVYRIQDTTDTIRIHKLELVTIIGVNTIERLHRQNIVIDLTLHKPKNGNNNRDAGEFNEKYDFREIVEAVSNHVESSKYKTVEAFVVSVAQVACQFGVEKVTVRAEKPSAITFADAAGVEVTRTKEYFEKHKNVAINGVETNQNYMHSGSVTPATTTANTTRGNSPEPLEASTLFPSSGEVGEMDSNAVHKVYLAFGSNVGNTVKNVESALEILSKKPGIKRIVQTSGLYESDPMYLQNQEKFLNGVVEIETTLKPLDLLDTVKQVEYEDLGRVKEVENGPRSIDLDILLYDDLVMNDPKLNIPHINMLSRSFVLQPLIDIVPSTAVHPLTAEPYQNHLDQIPIESEDQKSSQLYTIIPLTHGRKLCLDPVHNSRPTEVMGILNATPDSFSDGGRLNNVQQIVDDALAKVSDGATILDIGGVSTRPGSTDPGASEEHGRVVPAIKALRNCDELKHVPISVDTYRASVARAAIEAGADIINDISAGQRDKDMFSVARDLRVPIILNHTRGTPDTMDSLADYRVEQKNYADNSDEAVIEVVGQELESRVNEAIATGLHRWQIILDPGIGFAKTQSHNLAVIRHFSKLKARESFAGIAWLLGTSRKKFIGKITGQKVASERVLGTAATVTALIGEGADIVRVHDVKEISQAAKVSDAIFRSI</sequence>
<evidence type="ECO:0000256" key="16">
    <source>
        <dbReference type="ARBA" id="ARBA00022777"/>
    </source>
</evidence>
<evidence type="ECO:0000256" key="18">
    <source>
        <dbReference type="ARBA" id="ARBA00022842"/>
    </source>
</evidence>
<dbReference type="InterPro" id="IPR035907">
    <property type="entry name" value="Hppk_sf"/>
</dbReference>
<evidence type="ECO:0000256" key="19">
    <source>
        <dbReference type="ARBA" id="ARBA00022909"/>
    </source>
</evidence>
<dbReference type="GO" id="GO:0046654">
    <property type="term" value="P:tetrahydrofolate biosynthetic process"/>
    <property type="evidence" value="ECO:0007669"/>
    <property type="project" value="UniProtKB-UniPathway"/>
</dbReference>
<name>A0A642USV2_9ASCO</name>
<dbReference type="Gene3D" id="3.20.20.20">
    <property type="entry name" value="Dihydropteroate synthase-like"/>
    <property type="match status" value="1"/>
</dbReference>
<dbReference type="NCBIfam" id="TIGR00526">
    <property type="entry name" value="folB_dom"/>
    <property type="match status" value="2"/>
</dbReference>
<keyword evidence="28" id="KW-1185">Reference proteome</keyword>
<comment type="pathway">
    <text evidence="7">Cofactor biosynthesis; tetrahydrofolate biosynthesis; 2-amino-4-hydroxy-6-hydroxymethyl-7,8-dihydropteridine diphosphate from 7,8-dihydroneopterin triphosphate: step 4/4.</text>
</comment>
<keyword evidence="19" id="KW-0289">Folate biosynthesis</keyword>
<keyword evidence="20" id="KW-0511">Multifunctional enzyme</keyword>
<evidence type="ECO:0000256" key="6">
    <source>
        <dbReference type="ARBA" id="ARBA00005013"/>
    </source>
</evidence>
<keyword evidence="17" id="KW-0067">ATP-binding</keyword>
<evidence type="ECO:0000313" key="28">
    <source>
        <dbReference type="Proteomes" id="UP000761534"/>
    </source>
</evidence>
<dbReference type="CDD" id="cd00483">
    <property type="entry name" value="HPPK"/>
    <property type="match status" value="1"/>
</dbReference>
<dbReference type="AlphaFoldDB" id="A0A642USV2"/>
<comment type="caution">
    <text evidence="27">The sequence shown here is derived from an EMBL/GenBank/DDBJ whole genome shotgun (WGS) entry which is preliminary data.</text>
</comment>
<evidence type="ECO:0000256" key="12">
    <source>
        <dbReference type="ARBA" id="ARBA00013253"/>
    </source>
</evidence>
<comment type="catalytic activity">
    <reaction evidence="3">
        <text>7,8-dihydroneopterin = 6-hydroxymethyl-7,8-dihydropterin + glycolaldehyde</text>
        <dbReference type="Rhea" id="RHEA:10540"/>
        <dbReference type="ChEBI" id="CHEBI:17001"/>
        <dbReference type="ChEBI" id="CHEBI:17071"/>
        <dbReference type="ChEBI" id="CHEBI:44841"/>
        <dbReference type="EC" id="4.1.2.25"/>
    </reaction>
</comment>
<evidence type="ECO:0000256" key="3">
    <source>
        <dbReference type="ARBA" id="ARBA00001353"/>
    </source>
</evidence>
<feature type="region of interest" description="Disordered" evidence="25">
    <location>
        <begin position="276"/>
        <end position="295"/>
    </location>
</feature>
<dbReference type="PROSITE" id="PS00793">
    <property type="entry name" value="DHPS_2"/>
    <property type="match status" value="1"/>
</dbReference>
<evidence type="ECO:0000256" key="23">
    <source>
        <dbReference type="ARBA" id="ARBA00067568"/>
    </source>
</evidence>
<dbReference type="VEuPathDB" id="FungiDB:TRICI_005339"/>
<comment type="pathway">
    <text evidence="6">Cofactor biosynthesis; tetrahydrofolate biosynthesis; 2-amino-4-hydroxy-6-hydroxymethyl-7,8-dihydropteridine diphosphate from 7,8-dihydroneopterin triphosphate: step 3/4.</text>
</comment>
<dbReference type="Gene3D" id="3.30.1130.10">
    <property type="match status" value="2"/>
</dbReference>
<evidence type="ECO:0000256" key="2">
    <source>
        <dbReference type="ARBA" id="ARBA00000198"/>
    </source>
</evidence>
<dbReference type="InterPro" id="IPR000550">
    <property type="entry name" value="Hppk"/>
</dbReference>
<evidence type="ECO:0000256" key="25">
    <source>
        <dbReference type="SAM" id="MobiDB-lite"/>
    </source>
</evidence>
<evidence type="ECO:0000256" key="21">
    <source>
        <dbReference type="ARBA" id="ARBA00058009"/>
    </source>
</evidence>
<dbReference type="Gene3D" id="3.30.70.560">
    <property type="entry name" value="7,8-Dihydro-6-hydroxymethylpterin-pyrophosphokinase HPPK"/>
    <property type="match status" value="1"/>
</dbReference>
<dbReference type="GO" id="GO:0005524">
    <property type="term" value="F:ATP binding"/>
    <property type="evidence" value="ECO:0007669"/>
    <property type="project" value="UniProtKB-KW"/>
</dbReference>
<evidence type="ECO:0000256" key="15">
    <source>
        <dbReference type="ARBA" id="ARBA00022741"/>
    </source>
</evidence>
<dbReference type="InterPro" id="IPR000489">
    <property type="entry name" value="Pterin-binding_dom"/>
</dbReference>
<comment type="catalytic activity">
    <reaction evidence="1">
        <text>(7,8-dihydropterin-6-yl)methyl diphosphate + 4-aminobenzoate = 7,8-dihydropteroate + diphosphate</text>
        <dbReference type="Rhea" id="RHEA:19949"/>
        <dbReference type="ChEBI" id="CHEBI:17836"/>
        <dbReference type="ChEBI" id="CHEBI:17839"/>
        <dbReference type="ChEBI" id="CHEBI:33019"/>
        <dbReference type="ChEBI" id="CHEBI:72950"/>
        <dbReference type="EC" id="2.5.1.15"/>
    </reaction>
</comment>
<comment type="similarity">
    <text evidence="22">In the central section; belongs to the HPPK family.</text>
</comment>
<dbReference type="GO" id="GO:0016301">
    <property type="term" value="F:kinase activity"/>
    <property type="evidence" value="ECO:0007669"/>
    <property type="project" value="UniProtKB-KW"/>
</dbReference>
<dbReference type="Pfam" id="PF01288">
    <property type="entry name" value="HPPK"/>
    <property type="match status" value="1"/>
</dbReference>
<dbReference type="InterPro" id="IPR006390">
    <property type="entry name" value="DHP_synth_dom"/>
</dbReference>
<evidence type="ECO:0000256" key="5">
    <source>
        <dbReference type="ARBA" id="ARBA00004763"/>
    </source>
</evidence>
<protein>
    <recommendedName>
        <fullName evidence="23">Folic acid synthesis protein FOL1</fullName>
        <ecNumber evidence="10">2.5.1.15</ecNumber>
        <ecNumber evidence="12">2.7.6.3</ecNumber>
        <ecNumber evidence="11">4.1.2.25</ecNumber>
    </recommendedName>
    <alternativeName>
        <fullName evidence="24">Folic acid synthesis protein fol1</fullName>
    </alternativeName>
</protein>
<evidence type="ECO:0000256" key="14">
    <source>
        <dbReference type="ARBA" id="ARBA00022723"/>
    </source>
</evidence>
<dbReference type="SUPFAM" id="SSF51717">
    <property type="entry name" value="Dihydropteroate synthetase-like"/>
    <property type="match status" value="1"/>
</dbReference>
<comment type="similarity">
    <text evidence="8">In the N-terminal section; belongs to the DHNA family.</text>
</comment>
<keyword evidence="13" id="KW-0808">Transferase</keyword>
<keyword evidence="15" id="KW-0547">Nucleotide-binding</keyword>
<dbReference type="PANTHER" id="PTHR20941:SF1">
    <property type="entry name" value="FOLIC ACID SYNTHESIS PROTEIN FOL1"/>
    <property type="match status" value="1"/>
</dbReference>
<accession>A0A642USV2</accession>
<evidence type="ECO:0000313" key="27">
    <source>
        <dbReference type="EMBL" id="KAA8905011.1"/>
    </source>
</evidence>
<dbReference type="PROSITE" id="PS50972">
    <property type="entry name" value="PTERIN_BINDING"/>
    <property type="match status" value="1"/>
</dbReference>
<comment type="similarity">
    <text evidence="9">In the C-terminal section; belongs to the DHPS family.</text>
</comment>
<dbReference type="GO" id="GO:0003848">
    <property type="term" value="F:2-amino-4-hydroxy-6-hydroxymethyldihydropteridine diphosphokinase activity"/>
    <property type="evidence" value="ECO:0007669"/>
    <property type="project" value="UniProtKB-EC"/>
</dbReference>
<dbReference type="EMBL" id="SWFS01000420">
    <property type="protein sequence ID" value="KAA8905011.1"/>
    <property type="molecule type" value="Genomic_DNA"/>
</dbReference>
<dbReference type="NCBIfam" id="TIGR01496">
    <property type="entry name" value="DHPS"/>
    <property type="match status" value="1"/>
</dbReference>
<dbReference type="SMART" id="SM00905">
    <property type="entry name" value="FolB"/>
    <property type="match status" value="2"/>
</dbReference>
<dbReference type="PANTHER" id="PTHR20941">
    <property type="entry name" value="FOLATE SYNTHESIS PROTEINS"/>
    <property type="match status" value="1"/>
</dbReference>
<dbReference type="InterPro" id="IPR045031">
    <property type="entry name" value="DHP_synth-like"/>
</dbReference>
<gene>
    <name evidence="27" type="ORF">TRICI_005339</name>
</gene>
<dbReference type="EC" id="2.7.6.3" evidence="12"/>
<dbReference type="EC" id="4.1.2.25" evidence="11"/>
<evidence type="ECO:0000256" key="24">
    <source>
        <dbReference type="ARBA" id="ARBA00068111"/>
    </source>
</evidence>
<dbReference type="InterPro" id="IPR011005">
    <property type="entry name" value="Dihydropteroate_synth-like_sf"/>
</dbReference>
<evidence type="ECO:0000256" key="7">
    <source>
        <dbReference type="ARBA" id="ARBA00005051"/>
    </source>
</evidence>
<dbReference type="GO" id="GO:0004150">
    <property type="term" value="F:dihydroneopterin aldolase activity"/>
    <property type="evidence" value="ECO:0007669"/>
    <property type="project" value="UniProtKB-EC"/>
</dbReference>
<dbReference type="Pfam" id="PF02152">
    <property type="entry name" value="FolB"/>
    <property type="match status" value="2"/>
</dbReference>
<keyword evidence="14" id="KW-0479">Metal-binding</keyword>
<dbReference type="PROSITE" id="PS00792">
    <property type="entry name" value="DHPS_1"/>
    <property type="match status" value="1"/>
</dbReference>
<evidence type="ECO:0000256" key="1">
    <source>
        <dbReference type="ARBA" id="ARBA00000012"/>
    </source>
</evidence>
<organism evidence="27 28">
    <name type="scientific">Trichomonascus ciferrii</name>
    <dbReference type="NCBI Taxonomy" id="44093"/>
    <lineage>
        <taxon>Eukaryota</taxon>
        <taxon>Fungi</taxon>
        <taxon>Dikarya</taxon>
        <taxon>Ascomycota</taxon>
        <taxon>Saccharomycotina</taxon>
        <taxon>Dipodascomycetes</taxon>
        <taxon>Dipodascales</taxon>
        <taxon>Trichomonascaceae</taxon>
        <taxon>Trichomonascus</taxon>
        <taxon>Trichomonascus ciferrii complex</taxon>
    </lineage>
</organism>
<dbReference type="Pfam" id="PF00809">
    <property type="entry name" value="Pterin_bind"/>
    <property type="match status" value="1"/>
</dbReference>
<comment type="cofactor">
    <cofactor evidence="4">
        <name>Mg(2+)</name>
        <dbReference type="ChEBI" id="CHEBI:18420"/>
    </cofactor>
</comment>
<dbReference type="SUPFAM" id="SSF55620">
    <property type="entry name" value="Tetrahydrobiopterin biosynthesis enzymes-like"/>
    <property type="match status" value="2"/>
</dbReference>
<proteinExistence type="inferred from homology"/>
<evidence type="ECO:0000259" key="26">
    <source>
        <dbReference type="PROSITE" id="PS50972"/>
    </source>
</evidence>
<comment type="catalytic activity">
    <reaction evidence="2">
        <text>6-hydroxymethyl-7,8-dihydropterin + ATP = (7,8-dihydropterin-6-yl)methyl diphosphate + AMP + H(+)</text>
        <dbReference type="Rhea" id="RHEA:11412"/>
        <dbReference type="ChEBI" id="CHEBI:15378"/>
        <dbReference type="ChEBI" id="CHEBI:30616"/>
        <dbReference type="ChEBI" id="CHEBI:44841"/>
        <dbReference type="ChEBI" id="CHEBI:72950"/>
        <dbReference type="ChEBI" id="CHEBI:456215"/>
        <dbReference type="EC" id="2.7.6.3"/>
    </reaction>
</comment>
<comment type="function">
    <text evidence="21">Catalyzes three sequential steps of tetrahydrofolate biosynthesis.</text>
</comment>